<evidence type="ECO:0000256" key="2">
    <source>
        <dbReference type="ARBA" id="ARBA00022801"/>
    </source>
</evidence>
<dbReference type="AlphaFoldDB" id="A0A6G1HH56"/>
<dbReference type="GO" id="GO:0005886">
    <property type="term" value="C:plasma membrane"/>
    <property type="evidence" value="ECO:0007669"/>
    <property type="project" value="TreeGrafter"/>
</dbReference>
<dbReference type="GO" id="GO:0005634">
    <property type="term" value="C:nucleus"/>
    <property type="evidence" value="ECO:0007669"/>
    <property type="project" value="TreeGrafter"/>
</dbReference>
<dbReference type="PROSITE" id="PS51181">
    <property type="entry name" value="PPASE_TENSIN"/>
    <property type="match status" value="1"/>
</dbReference>
<gene>
    <name evidence="6" type="ORF">K402DRAFT_388065</name>
</gene>
<feature type="compositionally biased region" description="Polar residues" evidence="3">
    <location>
        <begin position="351"/>
        <end position="390"/>
    </location>
</feature>
<name>A0A6G1HH56_9PEZI</name>
<feature type="region of interest" description="Disordered" evidence="3">
    <location>
        <begin position="314"/>
        <end position="406"/>
    </location>
</feature>
<dbReference type="GO" id="GO:0016314">
    <property type="term" value="F:phosphatidylinositol-3,4,5-trisphosphate 3-phosphatase activity"/>
    <property type="evidence" value="ECO:0007669"/>
    <property type="project" value="UniProtKB-EC"/>
</dbReference>
<evidence type="ECO:0000256" key="3">
    <source>
        <dbReference type="SAM" id="MobiDB-lite"/>
    </source>
</evidence>
<feature type="compositionally biased region" description="Polar residues" evidence="3">
    <location>
        <begin position="323"/>
        <end position="339"/>
    </location>
</feature>
<dbReference type="InterPro" id="IPR000387">
    <property type="entry name" value="Tyr_Pase_dom"/>
</dbReference>
<dbReference type="PANTHER" id="PTHR12305">
    <property type="entry name" value="PHOSPHATASE WITH HOMOLOGY TO TENSIN"/>
    <property type="match status" value="1"/>
</dbReference>
<dbReference type="GO" id="GO:0046856">
    <property type="term" value="P:phosphatidylinositol dephosphorylation"/>
    <property type="evidence" value="ECO:0007669"/>
    <property type="project" value="TreeGrafter"/>
</dbReference>
<dbReference type="InterPro" id="IPR029021">
    <property type="entry name" value="Prot-tyrosine_phosphatase-like"/>
</dbReference>
<evidence type="ECO:0000313" key="6">
    <source>
        <dbReference type="EMBL" id="KAF1992414.1"/>
    </source>
</evidence>
<dbReference type="Pfam" id="PF00782">
    <property type="entry name" value="DSPc"/>
    <property type="match status" value="1"/>
</dbReference>
<evidence type="ECO:0000313" key="7">
    <source>
        <dbReference type="Proteomes" id="UP000800041"/>
    </source>
</evidence>
<dbReference type="EC" id="3.1.3.67" evidence="1"/>
<evidence type="ECO:0000256" key="1">
    <source>
        <dbReference type="ARBA" id="ARBA00013015"/>
    </source>
</evidence>
<protein>
    <recommendedName>
        <fullName evidence="1">phosphatidylinositol-3,4,5-trisphosphate 3-phosphatase</fullName>
        <ecNumber evidence="1">3.1.3.67</ecNumber>
    </recommendedName>
</protein>
<dbReference type="EMBL" id="ML977137">
    <property type="protein sequence ID" value="KAF1992414.1"/>
    <property type="molecule type" value="Genomic_DNA"/>
</dbReference>
<feature type="domain" description="Tyrosine specific protein phosphatases" evidence="4">
    <location>
        <begin position="151"/>
        <end position="215"/>
    </location>
</feature>
<keyword evidence="7" id="KW-1185">Reference proteome</keyword>
<dbReference type="GO" id="GO:0004725">
    <property type="term" value="F:protein tyrosine phosphatase activity"/>
    <property type="evidence" value="ECO:0007669"/>
    <property type="project" value="TreeGrafter"/>
</dbReference>
<dbReference type="GO" id="GO:0051896">
    <property type="term" value="P:regulation of phosphatidylinositol 3-kinase/protein kinase B signal transduction"/>
    <property type="evidence" value="ECO:0007669"/>
    <property type="project" value="TreeGrafter"/>
</dbReference>
<sequence>MASLLRQIVAGPRIRHQDAGLDLCYVTDNIIATSGPSGTYPQRYYRNPLSSLVKFLDKHHGEDWAIWEFRAEGTGYPDEAVYHRIWHYPFPDHHPPPFAMMPVLLGSMRRWLEGEDILEGKVRKGGKEVEGKDGDAAANGDGEKSENKKEPNTVEKKKSKESEKSIEGSKKEKKRVVVVHCKAGKGRSGTATVSYLIAEEGWSRADALARFTERRMRPNFGPGVSIPSQLRWVGYVDRWANVGKKVYIERPVEVREIRIWGLRDGVKLGVEGFVEEGKVIKSFYTFSNEERIFIRGDVVTSGFADTVAEVMGRGGVGSKAGSKANSTSSTPARSGTPAQQPKDKDADVDTTIASKTLSELSLNSPPSGSSQKKTSTEDTPTETYLNYNTASPSSDTSPTLPDPSTTKLDAANEVIFRTSSGAPISLPTSDINIAIERRNRALDSLPSYTVVTAVAHVWFNIFFEGRGPENQSLMPPRGPELEGSFEIDWDALDGIKGSSRKGGRGFDRMQVRWAVKGAGEEGLEKVIREPGRGEEVKEARAADWRLSSEEMPEGVEGKKEPTGIVGAVGKLKEKEKVKDEDEDSLAAVKSHIEDN</sequence>
<evidence type="ECO:0000259" key="5">
    <source>
        <dbReference type="PROSITE" id="PS51181"/>
    </source>
</evidence>
<feature type="region of interest" description="Disordered" evidence="3">
    <location>
        <begin position="573"/>
        <end position="595"/>
    </location>
</feature>
<feature type="region of interest" description="Disordered" evidence="3">
    <location>
        <begin position="122"/>
        <end position="169"/>
    </location>
</feature>
<dbReference type="GO" id="GO:0043491">
    <property type="term" value="P:phosphatidylinositol 3-kinase/protein kinase B signal transduction"/>
    <property type="evidence" value="ECO:0007669"/>
    <property type="project" value="TreeGrafter"/>
</dbReference>
<keyword evidence="2" id="KW-0378">Hydrolase</keyword>
<dbReference type="InterPro" id="IPR029023">
    <property type="entry name" value="Tensin_phosphatase"/>
</dbReference>
<reference evidence="6" key="1">
    <citation type="journal article" date="2020" name="Stud. Mycol.">
        <title>101 Dothideomycetes genomes: a test case for predicting lifestyles and emergence of pathogens.</title>
        <authorList>
            <person name="Haridas S."/>
            <person name="Albert R."/>
            <person name="Binder M."/>
            <person name="Bloem J."/>
            <person name="Labutti K."/>
            <person name="Salamov A."/>
            <person name="Andreopoulos B."/>
            <person name="Baker S."/>
            <person name="Barry K."/>
            <person name="Bills G."/>
            <person name="Bluhm B."/>
            <person name="Cannon C."/>
            <person name="Castanera R."/>
            <person name="Culley D."/>
            <person name="Daum C."/>
            <person name="Ezra D."/>
            <person name="Gonzalez J."/>
            <person name="Henrissat B."/>
            <person name="Kuo A."/>
            <person name="Liang C."/>
            <person name="Lipzen A."/>
            <person name="Lutzoni F."/>
            <person name="Magnuson J."/>
            <person name="Mondo S."/>
            <person name="Nolan M."/>
            <person name="Ohm R."/>
            <person name="Pangilinan J."/>
            <person name="Park H.-J."/>
            <person name="Ramirez L."/>
            <person name="Alfaro M."/>
            <person name="Sun H."/>
            <person name="Tritt A."/>
            <person name="Yoshinaga Y."/>
            <person name="Zwiers L.-H."/>
            <person name="Turgeon B."/>
            <person name="Goodwin S."/>
            <person name="Spatafora J."/>
            <person name="Crous P."/>
            <person name="Grigoriev I."/>
        </authorList>
    </citation>
    <scope>NUCLEOTIDE SEQUENCE</scope>
    <source>
        <strain evidence="6">CBS 113979</strain>
    </source>
</reference>
<dbReference type="PROSITE" id="PS50056">
    <property type="entry name" value="TYR_PHOSPHATASE_2"/>
    <property type="match status" value="1"/>
</dbReference>
<feature type="domain" description="Phosphatase tensin-type" evidence="5">
    <location>
        <begin position="12"/>
        <end position="243"/>
    </location>
</feature>
<dbReference type="GO" id="GO:0042995">
    <property type="term" value="C:cell projection"/>
    <property type="evidence" value="ECO:0007669"/>
    <property type="project" value="TreeGrafter"/>
</dbReference>
<organism evidence="6 7">
    <name type="scientific">Aulographum hederae CBS 113979</name>
    <dbReference type="NCBI Taxonomy" id="1176131"/>
    <lineage>
        <taxon>Eukaryota</taxon>
        <taxon>Fungi</taxon>
        <taxon>Dikarya</taxon>
        <taxon>Ascomycota</taxon>
        <taxon>Pezizomycotina</taxon>
        <taxon>Dothideomycetes</taxon>
        <taxon>Pleosporomycetidae</taxon>
        <taxon>Aulographales</taxon>
        <taxon>Aulographaceae</taxon>
    </lineage>
</organism>
<dbReference type="Proteomes" id="UP000800041">
    <property type="component" value="Unassembled WGS sequence"/>
</dbReference>
<dbReference type="PROSITE" id="PS00383">
    <property type="entry name" value="TYR_PHOSPHATASE_1"/>
    <property type="match status" value="1"/>
</dbReference>
<dbReference type="SUPFAM" id="SSF52799">
    <property type="entry name" value="(Phosphotyrosine protein) phosphatases II"/>
    <property type="match status" value="1"/>
</dbReference>
<accession>A0A6G1HH56</accession>
<dbReference type="InterPro" id="IPR016130">
    <property type="entry name" value="Tyr_Pase_AS"/>
</dbReference>
<dbReference type="GO" id="GO:0005829">
    <property type="term" value="C:cytosol"/>
    <property type="evidence" value="ECO:0007669"/>
    <property type="project" value="TreeGrafter"/>
</dbReference>
<proteinExistence type="predicted"/>
<dbReference type="InterPro" id="IPR000340">
    <property type="entry name" value="Dual-sp_phosphatase_cat-dom"/>
</dbReference>
<dbReference type="Gene3D" id="3.90.190.10">
    <property type="entry name" value="Protein tyrosine phosphatase superfamily"/>
    <property type="match status" value="1"/>
</dbReference>
<feature type="compositionally biased region" description="Low complexity" evidence="3">
    <location>
        <begin position="391"/>
        <end position="406"/>
    </location>
</feature>
<dbReference type="OrthoDB" id="16692at2759"/>
<dbReference type="PANTHER" id="PTHR12305:SF81">
    <property type="entry name" value="PHOSPHATIDYLINOSITOL 3,4,5-TRISPHOSPHATE 3-PHOSPHATASE AND DUAL-SPECIFICITY PROTEIN PHOSPHATASE PTEN"/>
    <property type="match status" value="1"/>
</dbReference>
<dbReference type="InterPro" id="IPR051281">
    <property type="entry name" value="Dual-spec_lipid-protein_phosph"/>
</dbReference>
<evidence type="ECO:0000259" key="4">
    <source>
        <dbReference type="PROSITE" id="PS50056"/>
    </source>
</evidence>